<feature type="region of interest" description="Disordered" evidence="1">
    <location>
        <begin position="33"/>
        <end position="59"/>
    </location>
</feature>
<name>A0A9D4QA51_RHISA</name>
<reference evidence="3" key="2">
    <citation type="submission" date="2021-09" db="EMBL/GenBank/DDBJ databases">
        <authorList>
            <person name="Jia N."/>
            <person name="Wang J."/>
            <person name="Shi W."/>
            <person name="Du L."/>
            <person name="Sun Y."/>
            <person name="Zhan W."/>
            <person name="Jiang J."/>
            <person name="Wang Q."/>
            <person name="Zhang B."/>
            <person name="Ji P."/>
            <person name="Sakyi L.B."/>
            <person name="Cui X."/>
            <person name="Yuan T."/>
            <person name="Jiang B."/>
            <person name="Yang W."/>
            <person name="Lam T.T.-Y."/>
            <person name="Chang Q."/>
            <person name="Ding S."/>
            <person name="Wang X."/>
            <person name="Zhu J."/>
            <person name="Ruan X."/>
            <person name="Zhao L."/>
            <person name="Wei J."/>
            <person name="Que T."/>
            <person name="Du C."/>
            <person name="Cheng J."/>
            <person name="Dai P."/>
            <person name="Han X."/>
            <person name="Huang E."/>
            <person name="Gao Y."/>
            <person name="Liu J."/>
            <person name="Shao H."/>
            <person name="Ye R."/>
            <person name="Li L."/>
            <person name="Wei W."/>
            <person name="Wang X."/>
            <person name="Wang C."/>
            <person name="Huo Q."/>
            <person name="Li W."/>
            <person name="Guo W."/>
            <person name="Chen H."/>
            <person name="Chen S."/>
            <person name="Zhou L."/>
            <person name="Zhou L."/>
            <person name="Ni X."/>
            <person name="Tian J."/>
            <person name="Zhou Y."/>
            <person name="Sheng Y."/>
            <person name="Liu T."/>
            <person name="Pan Y."/>
            <person name="Xia L."/>
            <person name="Li J."/>
            <person name="Zhao F."/>
            <person name="Cao W."/>
        </authorList>
    </citation>
    <scope>NUCLEOTIDE SEQUENCE</scope>
    <source>
        <strain evidence="3">Rsan-2018</strain>
        <tissue evidence="3">Larvae</tissue>
    </source>
</reference>
<reference evidence="3" key="1">
    <citation type="journal article" date="2020" name="Cell">
        <title>Large-Scale Comparative Analyses of Tick Genomes Elucidate Their Genetic Diversity and Vector Capacities.</title>
        <authorList>
            <consortium name="Tick Genome and Microbiome Consortium (TIGMIC)"/>
            <person name="Jia N."/>
            <person name="Wang J."/>
            <person name="Shi W."/>
            <person name="Du L."/>
            <person name="Sun Y."/>
            <person name="Zhan W."/>
            <person name="Jiang J.F."/>
            <person name="Wang Q."/>
            <person name="Zhang B."/>
            <person name="Ji P."/>
            <person name="Bell-Sakyi L."/>
            <person name="Cui X.M."/>
            <person name="Yuan T.T."/>
            <person name="Jiang B.G."/>
            <person name="Yang W.F."/>
            <person name="Lam T.T."/>
            <person name="Chang Q.C."/>
            <person name="Ding S.J."/>
            <person name="Wang X.J."/>
            <person name="Zhu J.G."/>
            <person name="Ruan X.D."/>
            <person name="Zhao L."/>
            <person name="Wei J.T."/>
            <person name="Ye R.Z."/>
            <person name="Que T.C."/>
            <person name="Du C.H."/>
            <person name="Zhou Y.H."/>
            <person name="Cheng J.X."/>
            <person name="Dai P.F."/>
            <person name="Guo W.B."/>
            <person name="Han X.H."/>
            <person name="Huang E.J."/>
            <person name="Li L.F."/>
            <person name="Wei W."/>
            <person name="Gao Y.C."/>
            <person name="Liu J.Z."/>
            <person name="Shao H.Z."/>
            <person name="Wang X."/>
            <person name="Wang C.C."/>
            <person name="Yang T.C."/>
            <person name="Huo Q.B."/>
            <person name="Li W."/>
            <person name="Chen H.Y."/>
            <person name="Chen S.E."/>
            <person name="Zhou L.G."/>
            <person name="Ni X.B."/>
            <person name="Tian J.H."/>
            <person name="Sheng Y."/>
            <person name="Liu T."/>
            <person name="Pan Y.S."/>
            <person name="Xia L.Y."/>
            <person name="Li J."/>
            <person name="Zhao F."/>
            <person name="Cao W.C."/>
        </authorList>
    </citation>
    <scope>NUCLEOTIDE SEQUENCE</scope>
    <source>
        <strain evidence="3">Rsan-2018</strain>
    </source>
</reference>
<comment type="caution">
    <text evidence="3">The sequence shown here is derived from an EMBL/GenBank/DDBJ whole genome shotgun (WGS) entry which is preliminary data.</text>
</comment>
<feature type="transmembrane region" description="Helical" evidence="2">
    <location>
        <begin position="70"/>
        <end position="90"/>
    </location>
</feature>
<feature type="transmembrane region" description="Helical" evidence="2">
    <location>
        <begin position="141"/>
        <end position="159"/>
    </location>
</feature>
<dbReference type="Pfam" id="PF10195">
    <property type="entry name" value="Phospho_p8"/>
    <property type="match status" value="1"/>
</dbReference>
<evidence type="ECO:0000313" key="3">
    <source>
        <dbReference type="EMBL" id="KAH7969492.1"/>
    </source>
</evidence>
<feature type="compositionally biased region" description="Basic and acidic residues" evidence="1">
    <location>
        <begin position="695"/>
        <end position="709"/>
    </location>
</feature>
<dbReference type="VEuPathDB" id="VectorBase:RSAN_057720"/>
<feature type="transmembrane region" description="Helical" evidence="2">
    <location>
        <begin position="369"/>
        <end position="395"/>
    </location>
</feature>
<keyword evidence="2" id="KW-1133">Transmembrane helix</keyword>
<feature type="transmembrane region" description="Helical" evidence="2">
    <location>
        <begin position="110"/>
        <end position="134"/>
    </location>
</feature>
<evidence type="ECO:0000313" key="4">
    <source>
        <dbReference type="Proteomes" id="UP000821837"/>
    </source>
</evidence>
<dbReference type="GO" id="GO:0006357">
    <property type="term" value="P:regulation of transcription by RNA polymerase II"/>
    <property type="evidence" value="ECO:0007669"/>
    <property type="project" value="TreeGrafter"/>
</dbReference>
<dbReference type="InterPro" id="IPR018792">
    <property type="entry name" value="NUPR1-like"/>
</dbReference>
<evidence type="ECO:0000256" key="2">
    <source>
        <dbReference type="SAM" id="Phobius"/>
    </source>
</evidence>
<feature type="transmembrane region" description="Helical" evidence="2">
    <location>
        <begin position="407"/>
        <end position="430"/>
    </location>
</feature>
<keyword evidence="2" id="KW-0812">Transmembrane</keyword>
<sequence>MTVVHTKSASAPLHAAAVHAKGGGPAVYPKPSLGSAASTASKSHVPGSGVPSTTEKNQGQPDVRVNVTKIMICLLIFTIIVQVLLFGHFAESAIFSIPGGFPQPLNWAFLWIYITMAITRAGFFYVCCVAVASLYYAPKAAIRFTVVNGFWLIVAIFILRCAESLALACDDHDHGKRLSNESHCNLQKANLNIFNKITGKHQKSHCKLQRASPKSLQKSGKKQRKRHRRLQKASLKHLKKSRRMQQNSHHKLQRIILSFLKNISRLKLLNKNTRKHQKYHRELHKASLKPLRKISRRHQKSYQKLQKRYITPLKKSARKQRKSHRKLHKSCLRPQQSCFPELCQNCRQLGRKPPESHWALKARNSLRNLATLAAVLYVTVVSSTLCCISDVVFLCSQCTGNQVCVRVFLLWNAFDIIVTFTCDIVLYYLVKSVTNEVLVLIMIHQYCDQPPPLVEDSSDTESSSASRVSTSQIAAWKAAYAQRRSTLISIQERTLAEVEASCTGETALTSRSVVATSPTITKTATEVRHGSPSPKESSNTQRRAHERSPPRLSLSREQKGLPANLGTKHKTVKPGEQAGDRSKSTPSRPAAPGQGVGPATKKPTLSHATAPKKSGEHSDEEREARRSDISKRTADQVPTVSEEPNISTKFLHRVPVAAISESFEMSESHFDEYEHYNFDHDKFLYAGHSGKQRSKREVSEHTNHHDPSGHVRKLVTKMANTERNRRNSGGNRH</sequence>
<dbReference type="PANTHER" id="PTHR17149">
    <property type="entry name" value="NUCLEAR PROTEIN 1 AND 2"/>
    <property type="match status" value="1"/>
</dbReference>
<feature type="region of interest" description="Disordered" evidence="1">
    <location>
        <begin position="205"/>
        <end position="250"/>
    </location>
</feature>
<evidence type="ECO:0000256" key="1">
    <source>
        <dbReference type="SAM" id="MobiDB-lite"/>
    </source>
</evidence>
<dbReference type="EMBL" id="JABSTV010001248">
    <property type="protein sequence ID" value="KAH7969492.1"/>
    <property type="molecule type" value="Genomic_DNA"/>
</dbReference>
<dbReference type="GO" id="GO:0005634">
    <property type="term" value="C:nucleus"/>
    <property type="evidence" value="ECO:0007669"/>
    <property type="project" value="TreeGrafter"/>
</dbReference>
<protein>
    <submittedName>
        <fullName evidence="3">Uncharacterized protein</fullName>
    </submittedName>
</protein>
<dbReference type="GO" id="GO:0008285">
    <property type="term" value="P:negative regulation of cell population proliferation"/>
    <property type="evidence" value="ECO:0007669"/>
    <property type="project" value="TreeGrafter"/>
</dbReference>
<feature type="compositionally biased region" description="Polar residues" evidence="1">
    <location>
        <begin position="50"/>
        <end position="59"/>
    </location>
</feature>
<proteinExistence type="predicted"/>
<gene>
    <name evidence="3" type="ORF">HPB52_018900</name>
</gene>
<feature type="region of interest" description="Disordered" evidence="1">
    <location>
        <begin position="513"/>
        <end position="644"/>
    </location>
</feature>
<keyword evidence="2" id="KW-0472">Membrane</keyword>
<feature type="region of interest" description="Disordered" evidence="1">
    <location>
        <begin position="690"/>
        <end position="733"/>
    </location>
</feature>
<keyword evidence="4" id="KW-1185">Reference proteome</keyword>
<feature type="compositionally biased region" description="Basic residues" evidence="1">
    <location>
        <begin position="219"/>
        <end position="250"/>
    </location>
</feature>
<feature type="compositionally biased region" description="Polar residues" evidence="1">
    <location>
        <begin position="513"/>
        <end position="524"/>
    </location>
</feature>
<accession>A0A9D4QA51</accession>
<dbReference type="AlphaFoldDB" id="A0A9D4QA51"/>
<dbReference type="GO" id="GO:0045786">
    <property type="term" value="P:negative regulation of cell cycle"/>
    <property type="evidence" value="ECO:0007669"/>
    <property type="project" value="TreeGrafter"/>
</dbReference>
<feature type="compositionally biased region" description="Basic and acidic residues" evidence="1">
    <location>
        <begin position="546"/>
        <end position="559"/>
    </location>
</feature>
<organism evidence="3 4">
    <name type="scientific">Rhipicephalus sanguineus</name>
    <name type="common">Brown dog tick</name>
    <name type="synonym">Ixodes sanguineus</name>
    <dbReference type="NCBI Taxonomy" id="34632"/>
    <lineage>
        <taxon>Eukaryota</taxon>
        <taxon>Metazoa</taxon>
        <taxon>Ecdysozoa</taxon>
        <taxon>Arthropoda</taxon>
        <taxon>Chelicerata</taxon>
        <taxon>Arachnida</taxon>
        <taxon>Acari</taxon>
        <taxon>Parasitiformes</taxon>
        <taxon>Ixodida</taxon>
        <taxon>Ixodoidea</taxon>
        <taxon>Ixodidae</taxon>
        <taxon>Rhipicephalinae</taxon>
        <taxon>Rhipicephalus</taxon>
        <taxon>Rhipicephalus</taxon>
    </lineage>
</organism>
<feature type="compositionally biased region" description="Basic and acidic residues" evidence="1">
    <location>
        <begin position="613"/>
        <end position="634"/>
    </location>
</feature>
<dbReference type="PANTHER" id="PTHR17149:SF4">
    <property type="entry name" value="RH17958P"/>
    <property type="match status" value="1"/>
</dbReference>
<dbReference type="Proteomes" id="UP000821837">
    <property type="component" value="Unassembled WGS sequence"/>
</dbReference>
<dbReference type="VEuPathDB" id="VectorBase:RSAN_058122"/>